<accession>A0A1M5X0D9</accession>
<dbReference type="AlphaFoldDB" id="A0A1M5X0D9"/>
<keyword evidence="1" id="KW-0805">Transcription regulation</keyword>
<dbReference type="Gene3D" id="1.10.10.10">
    <property type="entry name" value="Winged helix-like DNA-binding domain superfamily/Winged helix DNA-binding domain"/>
    <property type="match status" value="1"/>
</dbReference>
<dbReference type="InterPro" id="IPR036721">
    <property type="entry name" value="RCK_C_sf"/>
</dbReference>
<proteinExistence type="predicted"/>
<dbReference type="InterPro" id="IPR036390">
    <property type="entry name" value="WH_DNA-bd_sf"/>
</dbReference>
<dbReference type="SMART" id="SM00345">
    <property type="entry name" value="HTH_GNTR"/>
    <property type="match status" value="1"/>
</dbReference>
<evidence type="ECO:0000313" key="7">
    <source>
        <dbReference type="Proteomes" id="UP000184241"/>
    </source>
</evidence>
<dbReference type="InterPro" id="IPR000524">
    <property type="entry name" value="Tscrpt_reg_HTH_GntR"/>
</dbReference>
<evidence type="ECO:0000313" key="6">
    <source>
        <dbReference type="EMBL" id="SHH92904.1"/>
    </source>
</evidence>
<dbReference type="GO" id="GO:0003677">
    <property type="term" value="F:DNA binding"/>
    <property type="evidence" value="ECO:0007669"/>
    <property type="project" value="UniProtKB-KW"/>
</dbReference>
<sequence length="205" mass="23480">MKEELVPIYKKIALDIASKIVRGEIQTDKKISGRSTLAGLYNVSPETIRRAIALLEGMEVVKANPGSGIQILSVTNAERFISSNQDRKYISSIREDIVEIINTKNDLDRRLEENLNEIYDYLERFKSISPFLLIEIPIKNTCKFLERSVNDSRFWQNTGATIVAYRRNKEIIVSPGPNYTFIEGDIIVVIGKDDVFEKVNEFLYE</sequence>
<dbReference type="Pfam" id="PF00392">
    <property type="entry name" value="GntR"/>
    <property type="match status" value="1"/>
</dbReference>
<gene>
    <name evidence="6" type="ORF">SAMN02745941_01340</name>
</gene>
<dbReference type="EMBL" id="FQXU01000004">
    <property type="protein sequence ID" value="SHH92904.1"/>
    <property type="molecule type" value="Genomic_DNA"/>
</dbReference>
<dbReference type="PROSITE" id="PS50949">
    <property type="entry name" value="HTH_GNTR"/>
    <property type="match status" value="1"/>
</dbReference>
<dbReference type="PANTHER" id="PTHR30445:SF8">
    <property type="entry name" value="K(+)_H(+) ANTIPORTER SUBUNIT KHTT"/>
    <property type="match status" value="1"/>
</dbReference>
<feature type="domain" description="RCK C-terminal" evidence="5">
    <location>
        <begin position="120"/>
        <end position="205"/>
    </location>
</feature>
<feature type="domain" description="HTH gntR-type" evidence="4">
    <location>
        <begin position="6"/>
        <end position="74"/>
    </location>
</feature>
<evidence type="ECO:0000256" key="2">
    <source>
        <dbReference type="ARBA" id="ARBA00023125"/>
    </source>
</evidence>
<dbReference type="SUPFAM" id="SSF46785">
    <property type="entry name" value="Winged helix' DNA-binding domain"/>
    <property type="match status" value="1"/>
</dbReference>
<organism evidence="6 7">
    <name type="scientific">Clostridium intestinale DSM 6191</name>
    <dbReference type="NCBI Taxonomy" id="1121320"/>
    <lineage>
        <taxon>Bacteria</taxon>
        <taxon>Bacillati</taxon>
        <taxon>Bacillota</taxon>
        <taxon>Clostridia</taxon>
        <taxon>Eubacteriales</taxon>
        <taxon>Clostridiaceae</taxon>
        <taxon>Clostridium</taxon>
    </lineage>
</organism>
<dbReference type="Proteomes" id="UP000184241">
    <property type="component" value="Unassembled WGS sequence"/>
</dbReference>
<keyword evidence="2" id="KW-0238">DNA-binding</keyword>
<keyword evidence="3" id="KW-0804">Transcription</keyword>
<dbReference type="GO" id="GO:0008324">
    <property type="term" value="F:monoatomic cation transmembrane transporter activity"/>
    <property type="evidence" value="ECO:0007669"/>
    <property type="project" value="InterPro"/>
</dbReference>
<dbReference type="GO" id="GO:0003700">
    <property type="term" value="F:DNA-binding transcription factor activity"/>
    <property type="evidence" value="ECO:0007669"/>
    <property type="project" value="InterPro"/>
</dbReference>
<evidence type="ECO:0000259" key="4">
    <source>
        <dbReference type="PROSITE" id="PS50949"/>
    </source>
</evidence>
<evidence type="ECO:0000259" key="5">
    <source>
        <dbReference type="PROSITE" id="PS51202"/>
    </source>
</evidence>
<dbReference type="InterPro" id="IPR050144">
    <property type="entry name" value="AAE_transporter"/>
</dbReference>
<name>A0A1M5X0D9_9CLOT</name>
<reference evidence="6 7" key="1">
    <citation type="submission" date="2016-11" db="EMBL/GenBank/DDBJ databases">
        <authorList>
            <person name="Jaros S."/>
            <person name="Januszkiewicz K."/>
            <person name="Wedrychowicz H."/>
        </authorList>
    </citation>
    <scope>NUCLEOTIDE SEQUENCE [LARGE SCALE GENOMIC DNA]</scope>
    <source>
        <strain evidence="6 7">DSM 6191</strain>
    </source>
</reference>
<dbReference type="PROSITE" id="PS51202">
    <property type="entry name" value="RCK_C"/>
    <property type="match status" value="1"/>
</dbReference>
<protein>
    <submittedName>
        <fullName evidence="6">Regulatory protein, gntR family</fullName>
    </submittedName>
</protein>
<dbReference type="InterPro" id="IPR006037">
    <property type="entry name" value="RCK_C"/>
</dbReference>
<evidence type="ECO:0000256" key="3">
    <source>
        <dbReference type="ARBA" id="ARBA00023163"/>
    </source>
</evidence>
<dbReference type="InterPro" id="IPR036388">
    <property type="entry name" value="WH-like_DNA-bd_sf"/>
</dbReference>
<dbReference type="PANTHER" id="PTHR30445">
    <property type="entry name" value="K(+)_H(+) ANTIPORTER SUBUNIT KHTT"/>
    <property type="match status" value="1"/>
</dbReference>
<dbReference type="Pfam" id="PF02080">
    <property type="entry name" value="TrkA_C"/>
    <property type="match status" value="1"/>
</dbReference>
<dbReference type="SUPFAM" id="SSF116726">
    <property type="entry name" value="TrkA C-terminal domain-like"/>
    <property type="match status" value="1"/>
</dbReference>
<dbReference type="GO" id="GO:0006813">
    <property type="term" value="P:potassium ion transport"/>
    <property type="evidence" value="ECO:0007669"/>
    <property type="project" value="InterPro"/>
</dbReference>
<dbReference type="Gene3D" id="3.30.70.1450">
    <property type="entry name" value="Regulator of K+ conductance, C-terminal domain"/>
    <property type="match status" value="1"/>
</dbReference>
<evidence type="ECO:0000256" key="1">
    <source>
        <dbReference type="ARBA" id="ARBA00023015"/>
    </source>
</evidence>